<accession>A0ABQ7YKK4</accession>
<evidence type="ECO:0000256" key="1">
    <source>
        <dbReference type="ARBA" id="ARBA00022658"/>
    </source>
</evidence>
<comment type="caution">
    <text evidence="5">The sequence shown here is derived from an EMBL/GenBank/DDBJ whole genome shotgun (WGS) entry which is preliminary data.</text>
</comment>
<evidence type="ECO:0000256" key="3">
    <source>
        <dbReference type="SAM" id="MobiDB-lite"/>
    </source>
</evidence>
<dbReference type="Pfam" id="PF25276">
    <property type="entry name" value="DUF7870"/>
    <property type="match status" value="1"/>
</dbReference>
<evidence type="ECO:0000313" key="5">
    <source>
        <dbReference type="EMBL" id="KAH0868319.1"/>
    </source>
</evidence>
<dbReference type="EMBL" id="JAGKQM010000017">
    <property type="protein sequence ID" value="KAH0868319.1"/>
    <property type="molecule type" value="Genomic_DNA"/>
</dbReference>
<keyword evidence="6" id="KW-1185">Reference proteome</keyword>
<feature type="domain" description="PRONE" evidence="4">
    <location>
        <begin position="1"/>
        <end position="223"/>
    </location>
</feature>
<keyword evidence="1 2" id="KW-0344">Guanine-nucleotide releasing factor</keyword>
<evidence type="ECO:0000256" key="2">
    <source>
        <dbReference type="PROSITE-ProRule" id="PRU00663"/>
    </source>
</evidence>
<evidence type="ECO:0000259" key="4">
    <source>
        <dbReference type="PROSITE" id="PS51334"/>
    </source>
</evidence>
<reference evidence="5 6" key="1">
    <citation type="submission" date="2021-05" db="EMBL/GenBank/DDBJ databases">
        <title>Genome Assembly of Synthetic Allotetraploid Brassica napus Reveals Homoeologous Exchanges between Subgenomes.</title>
        <authorList>
            <person name="Davis J.T."/>
        </authorList>
    </citation>
    <scope>NUCLEOTIDE SEQUENCE [LARGE SCALE GENOMIC DNA]</scope>
    <source>
        <strain evidence="6">cv. Da-Ae</strain>
        <tissue evidence="5">Seedling</tissue>
    </source>
</reference>
<dbReference type="PROSITE" id="PS51334">
    <property type="entry name" value="PRONE"/>
    <property type="match status" value="1"/>
</dbReference>
<dbReference type="InterPro" id="IPR005512">
    <property type="entry name" value="PRONE_dom"/>
</dbReference>
<dbReference type="PANTHER" id="PTHR33101">
    <property type="entry name" value="ROP GUANINE NUCLEOTIDE EXCHANGE FACTOR 1"/>
    <property type="match status" value="1"/>
</dbReference>
<feature type="region of interest" description="Disordered" evidence="3">
    <location>
        <begin position="125"/>
        <end position="150"/>
    </location>
</feature>
<dbReference type="PANTHER" id="PTHR33101:SF43">
    <property type="entry name" value="ROP GUANINE NUCLEOTIDE EXCHANGE FACTOR 6"/>
    <property type="match status" value="1"/>
</dbReference>
<dbReference type="Gene3D" id="1.20.58.2010">
    <property type="entry name" value="PRONE domain, subdomain 1"/>
    <property type="match status" value="2"/>
</dbReference>
<organism evidence="5 6">
    <name type="scientific">Brassica napus</name>
    <name type="common">Rape</name>
    <dbReference type="NCBI Taxonomy" id="3708"/>
    <lineage>
        <taxon>Eukaryota</taxon>
        <taxon>Viridiplantae</taxon>
        <taxon>Streptophyta</taxon>
        <taxon>Embryophyta</taxon>
        <taxon>Tracheophyta</taxon>
        <taxon>Spermatophyta</taxon>
        <taxon>Magnoliopsida</taxon>
        <taxon>eudicotyledons</taxon>
        <taxon>Gunneridae</taxon>
        <taxon>Pentapetalae</taxon>
        <taxon>rosids</taxon>
        <taxon>malvids</taxon>
        <taxon>Brassicales</taxon>
        <taxon>Brassicaceae</taxon>
        <taxon>Brassiceae</taxon>
        <taxon>Brassica</taxon>
    </lineage>
</organism>
<name>A0ABQ7YKK4_BRANA</name>
<gene>
    <name evidence="5" type="ORF">HID58_075341</name>
</gene>
<protein>
    <recommendedName>
        <fullName evidence="4">PRONE domain-containing protein</fullName>
    </recommendedName>
</protein>
<sequence>MAKLLLGEDMSGSGEGVCPAISNAITNLYRDKWWLPLPCVPSDGFSEQSKKQLDCTYDFTNQILKACKSVNNIALAEMEVPKAYIEARPKNGRPCLGDFLYRNITSDNFSAGYLLGLNPLVQDPLGEGGDSEKDDESSGNTFDWSEKGSERQRNLKFEMYKTETVNGEMSFEPENMGMMKEWLKENVKEEKYVVMKAEFEVMEVIMRSKTIKWWISFARGFEI</sequence>
<evidence type="ECO:0000313" key="6">
    <source>
        <dbReference type="Proteomes" id="UP000824890"/>
    </source>
</evidence>
<dbReference type="InterPro" id="IPR038937">
    <property type="entry name" value="RopGEF"/>
</dbReference>
<dbReference type="Gene3D" id="1.20.58.1310">
    <property type="entry name" value="PRONE domain, subdomain 2"/>
    <property type="match status" value="1"/>
</dbReference>
<dbReference type="InterPro" id="IPR057192">
    <property type="entry name" value="DUF7870"/>
</dbReference>
<dbReference type="Proteomes" id="UP000824890">
    <property type="component" value="Unassembled WGS sequence"/>
</dbReference>
<proteinExistence type="predicted"/>
<dbReference type="Pfam" id="PF03759">
    <property type="entry name" value="PRONE"/>
    <property type="match status" value="2"/>
</dbReference>